<dbReference type="InterPro" id="IPR046372">
    <property type="entry name" value="PARG_cat_C"/>
</dbReference>
<dbReference type="GO" id="GO:0004649">
    <property type="term" value="F:poly(ADP-ribose) glycohydrolase activity"/>
    <property type="evidence" value="ECO:0007669"/>
    <property type="project" value="InterPro"/>
</dbReference>
<dbReference type="OrthoDB" id="1937899at2759"/>
<evidence type="ECO:0000313" key="2">
    <source>
        <dbReference type="EMBL" id="CAG8661408.1"/>
    </source>
</evidence>
<dbReference type="PANTHER" id="PTHR12837">
    <property type="entry name" value="POLY ADP-RIBOSE GLYCOHYDROLASE"/>
    <property type="match status" value="1"/>
</dbReference>
<dbReference type="GO" id="GO:0009225">
    <property type="term" value="P:nucleotide-sugar metabolic process"/>
    <property type="evidence" value="ECO:0007669"/>
    <property type="project" value="TreeGrafter"/>
</dbReference>
<name>A0A9N9E1P0_9GLOM</name>
<dbReference type="GO" id="GO:0005737">
    <property type="term" value="C:cytoplasm"/>
    <property type="evidence" value="ECO:0007669"/>
    <property type="project" value="TreeGrafter"/>
</dbReference>
<dbReference type="GO" id="GO:0005975">
    <property type="term" value="P:carbohydrate metabolic process"/>
    <property type="evidence" value="ECO:0007669"/>
    <property type="project" value="InterPro"/>
</dbReference>
<dbReference type="GO" id="GO:1990966">
    <property type="term" value="P:ATP generation from poly-ADP-D-ribose"/>
    <property type="evidence" value="ECO:0007669"/>
    <property type="project" value="TreeGrafter"/>
</dbReference>
<sequence>MALIERSTLQEIKQVISTHLSDHYSFPASELVRENPPIWYCENKQIVYNMACPNGADSFHGTLEYTQWTQFDLPKSFDVERRDIIGGGRKGELEIEVLNDIFDYSPPDDDNTVIWYINFADFGPLFAQDEMQCLEHPALCSLRDKLYTIHDGSQAKTRMITSEKSIATPVLIRGVERRAFVKTDCNETEGRPSGLYGNHFARAEEKVIKLATTVFDKRLNIKGKPYYSNIIAIEAPKYGEGCYTNSTIRMIIETAYSGFLAARFESLVETGVLERRHKNEDHTVIPEKEDAVVPRIIIHTGNWGCGAHGGNISLMACLQFVAAHLAGIDKIVYHTIDDRSLNEVDLGLETFRELVMDVDGVVKVDDFISKLERKKFHWGFSNGT</sequence>
<reference evidence="2" key="1">
    <citation type="submission" date="2021-06" db="EMBL/GenBank/DDBJ databases">
        <authorList>
            <person name="Kallberg Y."/>
            <person name="Tangrot J."/>
            <person name="Rosling A."/>
        </authorList>
    </citation>
    <scope>NUCLEOTIDE SEQUENCE</scope>
    <source>
        <strain evidence="2">FL966</strain>
    </source>
</reference>
<protein>
    <submittedName>
        <fullName evidence="2">17699_t:CDS:1</fullName>
    </submittedName>
</protein>
<dbReference type="GO" id="GO:0005634">
    <property type="term" value="C:nucleus"/>
    <property type="evidence" value="ECO:0007669"/>
    <property type="project" value="TreeGrafter"/>
</dbReference>
<dbReference type="EMBL" id="CAJVQA010007759">
    <property type="protein sequence ID" value="CAG8661408.1"/>
    <property type="molecule type" value="Genomic_DNA"/>
</dbReference>
<organism evidence="2 3">
    <name type="scientific">Cetraspora pellucida</name>
    <dbReference type="NCBI Taxonomy" id="1433469"/>
    <lineage>
        <taxon>Eukaryota</taxon>
        <taxon>Fungi</taxon>
        <taxon>Fungi incertae sedis</taxon>
        <taxon>Mucoromycota</taxon>
        <taxon>Glomeromycotina</taxon>
        <taxon>Glomeromycetes</taxon>
        <taxon>Diversisporales</taxon>
        <taxon>Gigasporaceae</taxon>
        <taxon>Cetraspora</taxon>
    </lineage>
</organism>
<dbReference type="InterPro" id="IPR007724">
    <property type="entry name" value="Poly_GlycHdrlase"/>
</dbReference>
<dbReference type="GO" id="GO:0006282">
    <property type="term" value="P:regulation of DNA repair"/>
    <property type="evidence" value="ECO:0007669"/>
    <property type="project" value="InterPro"/>
</dbReference>
<feature type="domain" description="PARG catalytic Macro" evidence="1">
    <location>
        <begin position="212"/>
        <end position="342"/>
    </location>
</feature>
<dbReference type="PANTHER" id="PTHR12837:SF0">
    <property type="entry name" value="POLY(ADP-RIBOSE) GLYCOHYDROLASE"/>
    <property type="match status" value="1"/>
</dbReference>
<comment type="caution">
    <text evidence="2">The sequence shown here is derived from an EMBL/GenBank/DDBJ whole genome shotgun (WGS) entry which is preliminary data.</text>
</comment>
<evidence type="ECO:0000313" key="3">
    <source>
        <dbReference type="Proteomes" id="UP000789759"/>
    </source>
</evidence>
<dbReference type="Proteomes" id="UP000789759">
    <property type="component" value="Unassembled WGS sequence"/>
</dbReference>
<evidence type="ECO:0000259" key="1">
    <source>
        <dbReference type="Pfam" id="PF05028"/>
    </source>
</evidence>
<keyword evidence="3" id="KW-1185">Reference proteome</keyword>
<dbReference type="AlphaFoldDB" id="A0A9N9E1P0"/>
<accession>A0A9N9E1P0</accession>
<gene>
    <name evidence="2" type="ORF">CPELLU_LOCUS9819</name>
</gene>
<dbReference type="Pfam" id="PF05028">
    <property type="entry name" value="PARG_cat_C"/>
    <property type="match status" value="1"/>
</dbReference>
<proteinExistence type="predicted"/>